<dbReference type="PANTHER" id="PTHR45991:SF1">
    <property type="entry name" value="PACHYTENE CHECKPOINT PROTEIN 2 HOMOLOG"/>
    <property type="match status" value="1"/>
</dbReference>
<keyword evidence="2" id="KW-0067">ATP-binding</keyword>
<evidence type="ECO:0000259" key="4">
    <source>
        <dbReference type="Pfam" id="PF23242"/>
    </source>
</evidence>
<gene>
    <name evidence="5" type="ORF">Rhopal_005389-T1</name>
</gene>
<feature type="domain" description="Pachytene checkpoint protein 2 C-terminal" evidence="4">
    <location>
        <begin position="60"/>
        <end position="170"/>
    </location>
</feature>
<protein>
    <submittedName>
        <fullName evidence="5">Uncharacterized protein</fullName>
    </submittedName>
</protein>
<keyword evidence="1" id="KW-0547">Nucleotide-binding</keyword>
<dbReference type="InterPro" id="IPR027417">
    <property type="entry name" value="P-loop_NTPase"/>
</dbReference>
<dbReference type="EMBL" id="BQKY01000011">
    <property type="protein sequence ID" value="GJN92359.1"/>
    <property type="molecule type" value="Genomic_DNA"/>
</dbReference>
<evidence type="ECO:0000256" key="1">
    <source>
        <dbReference type="ARBA" id="ARBA00022741"/>
    </source>
</evidence>
<dbReference type="InterPro" id="IPR044539">
    <property type="entry name" value="Pch2-like"/>
</dbReference>
<feature type="domain" description="ATPase AAA-type core" evidence="3">
    <location>
        <begin position="5"/>
        <end position="56"/>
    </location>
</feature>
<accession>A0AAV5GSZ4</accession>
<dbReference type="SUPFAM" id="SSF52540">
    <property type="entry name" value="P-loop containing nucleoside triphosphate hydrolases"/>
    <property type="match status" value="1"/>
</dbReference>
<dbReference type="PANTHER" id="PTHR45991">
    <property type="entry name" value="PACHYTENE CHECKPOINT PROTEIN 2"/>
    <property type="match status" value="1"/>
</dbReference>
<proteinExistence type="predicted"/>
<name>A0AAV5GSZ4_9BASI</name>
<evidence type="ECO:0000313" key="5">
    <source>
        <dbReference type="EMBL" id="GJN92359.1"/>
    </source>
</evidence>
<sequence length="181" mass="19917">MSGKEPSDALRVVNALLTQLDKLKTRKNCLIMTTSNLSGAIDNAFIDRADIKQYIGLPPAAAVYWILKSCLQEIMRAGLIPPIDQTLHDYQAIEVLRSAGGSAATAGDRETQCSDLLFSLAQQCQGLSGRTLRRLPVLAHARHIATSFASAARPRLQTWLEAMRRVVDEEGREMDKVEGRV</sequence>
<reference evidence="5 6" key="1">
    <citation type="submission" date="2021-12" db="EMBL/GenBank/DDBJ databases">
        <title>High titer production of polyol ester of fatty acids by Rhodotorula paludigena BS15 towards product separation-free biomass refinery.</title>
        <authorList>
            <person name="Mano J."/>
            <person name="Ono H."/>
            <person name="Tanaka T."/>
            <person name="Naito K."/>
            <person name="Sushida H."/>
            <person name="Ike M."/>
            <person name="Tokuyasu K."/>
            <person name="Kitaoka M."/>
        </authorList>
    </citation>
    <scope>NUCLEOTIDE SEQUENCE [LARGE SCALE GENOMIC DNA]</scope>
    <source>
        <strain evidence="5 6">BS15</strain>
    </source>
</reference>
<dbReference type="Proteomes" id="UP001342314">
    <property type="component" value="Unassembled WGS sequence"/>
</dbReference>
<dbReference type="AlphaFoldDB" id="A0AAV5GSZ4"/>
<dbReference type="GO" id="GO:0005634">
    <property type="term" value="C:nucleus"/>
    <property type="evidence" value="ECO:0007669"/>
    <property type="project" value="TreeGrafter"/>
</dbReference>
<organism evidence="5 6">
    <name type="scientific">Rhodotorula paludigena</name>
    <dbReference type="NCBI Taxonomy" id="86838"/>
    <lineage>
        <taxon>Eukaryota</taxon>
        <taxon>Fungi</taxon>
        <taxon>Dikarya</taxon>
        <taxon>Basidiomycota</taxon>
        <taxon>Pucciniomycotina</taxon>
        <taxon>Microbotryomycetes</taxon>
        <taxon>Sporidiobolales</taxon>
        <taxon>Sporidiobolaceae</taxon>
        <taxon>Rhodotorula</taxon>
    </lineage>
</organism>
<evidence type="ECO:0000313" key="6">
    <source>
        <dbReference type="Proteomes" id="UP001342314"/>
    </source>
</evidence>
<dbReference type="Pfam" id="PF00004">
    <property type="entry name" value="AAA"/>
    <property type="match status" value="1"/>
</dbReference>
<dbReference type="GO" id="GO:0051598">
    <property type="term" value="P:meiotic recombination checkpoint signaling"/>
    <property type="evidence" value="ECO:0007669"/>
    <property type="project" value="TreeGrafter"/>
</dbReference>
<dbReference type="InterPro" id="IPR003959">
    <property type="entry name" value="ATPase_AAA_core"/>
</dbReference>
<dbReference type="GO" id="GO:0005694">
    <property type="term" value="C:chromosome"/>
    <property type="evidence" value="ECO:0007669"/>
    <property type="project" value="TreeGrafter"/>
</dbReference>
<dbReference type="GO" id="GO:0005524">
    <property type="term" value="F:ATP binding"/>
    <property type="evidence" value="ECO:0007669"/>
    <property type="project" value="UniProtKB-KW"/>
</dbReference>
<dbReference type="InterPro" id="IPR058249">
    <property type="entry name" value="Pch2_C"/>
</dbReference>
<evidence type="ECO:0000259" key="3">
    <source>
        <dbReference type="Pfam" id="PF00004"/>
    </source>
</evidence>
<dbReference type="Pfam" id="PF23242">
    <property type="entry name" value="AAA_lid_TRIP13_C"/>
    <property type="match status" value="1"/>
</dbReference>
<dbReference type="Gene3D" id="3.40.50.300">
    <property type="entry name" value="P-loop containing nucleotide triphosphate hydrolases"/>
    <property type="match status" value="1"/>
</dbReference>
<comment type="caution">
    <text evidence="5">The sequence shown here is derived from an EMBL/GenBank/DDBJ whole genome shotgun (WGS) entry which is preliminary data.</text>
</comment>
<dbReference type="GO" id="GO:0016887">
    <property type="term" value="F:ATP hydrolysis activity"/>
    <property type="evidence" value="ECO:0007669"/>
    <property type="project" value="InterPro"/>
</dbReference>
<keyword evidence="6" id="KW-1185">Reference proteome</keyword>
<evidence type="ECO:0000256" key="2">
    <source>
        <dbReference type="ARBA" id="ARBA00022840"/>
    </source>
</evidence>
<dbReference type="GO" id="GO:0007131">
    <property type="term" value="P:reciprocal meiotic recombination"/>
    <property type="evidence" value="ECO:0007669"/>
    <property type="project" value="TreeGrafter"/>
</dbReference>